<evidence type="ECO:0000313" key="1">
    <source>
        <dbReference type="EMBL" id="OCX72503.1"/>
    </source>
</evidence>
<gene>
    <name evidence="1" type="ORF">A6M23_09685</name>
</gene>
<organism evidence="1 2">
    <name type="scientific">Acidithiobacillus thiooxidans</name>
    <name type="common">Thiobacillus thiooxidans</name>
    <dbReference type="NCBI Taxonomy" id="930"/>
    <lineage>
        <taxon>Bacteria</taxon>
        <taxon>Pseudomonadati</taxon>
        <taxon>Pseudomonadota</taxon>
        <taxon>Acidithiobacillia</taxon>
        <taxon>Acidithiobacillales</taxon>
        <taxon>Acidithiobacillaceae</taxon>
        <taxon>Acidithiobacillus</taxon>
    </lineage>
</organism>
<dbReference type="RefSeq" id="WP_065974008.1">
    <property type="nucleotide sequence ID" value="NZ_LWRY01000109.1"/>
</dbReference>
<evidence type="ECO:0000313" key="2">
    <source>
        <dbReference type="Proteomes" id="UP000095008"/>
    </source>
</evidence>
<protein>
    <recommendedName>
        <fullName evidence="3">Haloacid dehalogenase</fullName>
    </recommendedName>
</protein>
<sequence length="190" mass="21602">MRIAIDADQVLFDFLATWHMVAEKTLNRELVEKNHSYHLIARYGLSMAEYHRCWAMFNRWDVWKDCPVIPDALEAVNAWLEADHEVFVISAVDVEARKARQRALDNLGLRQVRLMGVGFGGSKFDPLRILKPEIFADDLWAHCREAVDAGVPRVVRIRGNHDGGGDPVPGVPVLESIGEMLVKQRNYRVG</sequence>
<dbReference type="Proteomes" id="UP000095008">
    <property type="component" value="Unassembled WGS sequence"/>
</dbReference>
<keyword evidence="2" id="KW-1185">Reference proteome</keyword>
<comment type="caution">
    <text evidence="1">The sequence shown here is derived from an EMBL/GenBank/DDBJ whole genome shotgun (WGS) entry which is preliminary data.</text>
</comment>
<dbReference type="SUPFAM" id="SSF56784">
    <property type="entry name" value="HAD-like"/>
    <property type="match status" value="1"/>
</dbReference>
<proteinExistence type="predicted"/>
<name>A0A1C2JBS1_ACITH</name>
<accession>A0A1C2JBS1</accession>
<evidence type="ECO:0008006" key="3">
    <source>
        <dbReference type="Google" id="ProtNLM"/>
    </source>
</evidence>
<reference evidence="1" key="1">
    <citation type="journal article" date="2016" name="Int. J. Mol. Sci.">
        <title>Comparative genomics of the extreme acidophile Acidithiobacillus thiooxidans reveals intraspecific divergence and niche adaptation.</title>
        <authorList>
            <person name="Zhang X."/>
            <person name="Feng X."/>
            <person name="Tao J."/>
            <person name="Ma L."/>
            <person name="Xiao Y."/>
            <person name="Liang Y."/>
            <person name="Liu X."/>
            <person name="Yin H."/>
        </authorList>
    </citation>
    <scope>NUCLEOTIDE SEQUENCE [LARGE SCALE GENOMIC DNA]</scope>
    <source>
        <strain evidence="1">DXS-W</strain>
    </source>
</reference>
<dbReference type="AlphaFoldDB" id="A0A1C2JBS1"/>
<dbReference type="EMBL" id="LWRY01000109">
    <property type="protein sequence ID" value="OCX72503.1"/>
    <property type="molecule type" value="Genomic_DNA"/>
</dbReference>
<dbReference type="InterPro" id="IPR036412">
    <property type="entry name" value="HAD-like_sf"/>
</dbReference>
<dbReference type="OrthoDB" id="5298720at2"/>